<feature type="region of interest" description="Disordered" evidence="1">
    <location>
        <begin position="326"/>
        <end position="357"/>
    </location>
</feature>
<sequence length="654" mass="69588">MLSRLIVTFLCAVAIGSVSGAFLTFEPARIVFKDTEISTSFSIKLKSKPTESVTVYLEHPSIFISDCVVIFSPDNWDIAQQIIVAPTYFPHGPRRAEQPLHIDSELVARAVTAGPLPPDLSSKDKLKVRQSPRYVSASVYAGNLPLATNVRLRYGSTIMEMDTYGLDENFSGCPVKQVTPNVDGVSYSYNPQTSKCVISFPCGSSLEIMTSRYGGFRRPSSSDVLVGSNGKSYSRHNAKGVVAFSDSWMMEAVKDLIDPNAKALIPTIRRRVTVCTIPKDPQPNPVIPAPPLLSSSTTTATTTTATTTITTITATAAAAVTTATTTAATTTTSTTTVTTTTSTTTTSTSTSSSTTGSSTTALFSTVNFSTSTSQYSASTLPFTTSTTTPSTSTISPAPPAPDGYIPPPPPPPPPDVVVEIQKCCQSIFNIPSCNAIVPTESYIQSCISDAQTSGSYVLSDKVKQEYLAKCRTLTDDMIRDPTKEVIDQGNQIRKEYGFGNGTCINSCSGKGTCTDFGCACSPGFSGMDCSMDLTKATQYDQSVDQYRSNANVTVAQQQTEPTYKLPGSDPSDPFAPSVLSVHFTPSVDQSLASFVGSLPKPSTVSPHTAEESQPSYPKPYDDFQKPILSSAISFGSLHMVSAAAVVITSYVLLL</sequence>
<feature type="chain" id="PRO_5046692892" description="EGF-like domain-containing protein" evidence="3">
    <location>
        <begin position="21"/>
        <end position="654"/>
    </location>
</feature>
<accession>A0ABQ8F7Q2</accession>
<dbReference type="InterPro" id="IPR000742">
    <property type="entry name" value="EGF"/>
</dbReference>
<dbReference type="PROSITE" id="PS00022">
    <property type="entry name" value="EGF_1"/>
    <property type="match status" value="1"/>
</dbReference>
<dbReference type="EMBL" id="JAFCIX010000349">
    <property type="protein sequence ID" value="KAH6593667.1"/>
    <property type="molecule type" value="Genomic_DNA"/>
</dbReference>
<evidence type="ECO:0000259" key="4">
    <source>
        <dbReference type="PROSITE" id="PS00022"/>
    </source>
</evidence>
<proteinExistence type="predicted"/>
<protein>
    <recommendedName>
        <fullName evidence="4 5">EGF-like domain-containing protein</fullName>
    </recommendedName>
</protein>
<keyword evidence="2" id="KW-1133">Transmembrane helix</keyword>
<keyword evidence="3" id="KW-0732">Signal</keyword>
<feature type="domain" description="EGF-like" evidence="4 5">
    <location>
        <begin position="518"/>
        <end position="529"/>
    </location>
</feature>
<evidence type="ECO:0000256" key="3">
    <source>
        <dbReference type="SAM" id="SignalP"/>
    </source>
</evidence>
<name>A0ABQ8F7Q2_9FUNG</name>
<evidence type="ECO:0000313" key="7">
    <source>
        <dbReference type="Proteomes" id="UP001648503"/>
    </source>
</evidence>
<comment type="caution">
    <text evidence="6">The sequence shown here is derived from an EMBL/GenBank/DDBJ whole genome shotgun (WGS) entry which is preliminary data.</text>
</comment>
<reference evidence="6 7" key="1">
    <citation type="submission" date="2021-02" db="EMBL/GenBank/DDBJ databases">
        <title>Variation within the Batrachochytrium salamandrivorans European outbreak.</title>
        <authorList>
            <person name="Kelly M."/>
            <person name="Pasmans F."/>
            <person name="Shea T.P."/>
            <person name="Munoz J.F."/>
            <person name="Carranza S."/>
            <person name="Cuomo C.A."/>
            <person name="Martel A."/>
        </authorList>
    </citation>
    <scope>NUCLEOTIDE SEQUENCE [LARGE SCALE GENOMIC DNA]</scope>
    <source>
        <strain evidence="6 7">AMFP18/2</strain>
    </source>
</reference>
<dbReference type="Proteomes" id="UP001648503">
    <property type="component" value="Unassembled WGS sequence"/>
</dbReference>
<dbReference type="Gene3D" id="2.10.25.10">
    <property type="entry name" value="Laminin"/>
    <property type="match status" value="1"/>
</dbReference>
<evidence type="ECO:0000313" key="6">
    <source>
        <dbReference type="EMBL" id="KAH6593667.1"/>
    </source>
</evidence>
<keyword evidence="2" id="KW-0472">Membrane</keyword>
<feature type="transmembrane region" description="Helical" evidence="2">
    <location>
        <begin position="627"/>
        <end position="653"/>
    </location>
</feature>
<evidence type="ECO:0000259" key="5">
    <source>
        <dbReference type="PROSITE" id="PS01186"/>
    </source>
</evidence>
<dbReference type="SUPFAM" id="SSF64518">
    <property type="entry name" value="Phase 1 flagellin"/>
    <property type="match status" value="1"/>
</dbReference>
<gene>
    <name evidence="6" type="ORF">BASA50_007225</name>
</gene>
<organism evidence="6 7">
    <name type="scientific">Batrachochytrium salamandrivorans</name>
    <dbReference type="NCBI Taxonomy" id="1357716"/>
    <lineage>
        <taxon>Eukaryota</taxon>
        <taxon>Fungi</taxon>
        <taxon>Fungi incertae sedis</taxon>
        <taxon>Chytridiomycota</taxon>
        <taxon>Chytridiomycota incertae sedis</taxon>
        <taxon>Chytridiomycetes</taxon>
        <taxon>Rhizophydiales</taxon>
        <taxon>Rhizophydiales incertae sedis</taxon>
        <taxon>Batrachochytrium</taxon>
    </lineage>
</organism>
<dbReference type="PROSITE" id="PS01186">
    <property type="entry name" value="EGF_2"/>
    <property type="match status" value="1"/>
</dbReference>
<keyword evidence="7" id="KW-1185">Reference proteome</keyword>
<keyword evidence="2" id="KW-0812">Transmembrane</keyword>
<evidence type="ECO:0000256" key="2">
    <source>
        <dbReference type="SAM" id="Phobius"/>
    </source>
</evidence>
<dbReference type="CDD" id="cd00054">
    <property type="entry name" value="EGF_CA"/>
    <property type="match status" value="1"/>
</dbReference>
<evidence type="ECO:0000256" key="1">
    <source>
        <dbReference type="SAM" id="MobiDB-lite"/>
    </source>
</evidence>
<feature type="signal peptide" evidence="3">
    <location>
        <begin position="1"/>
        <end position="20"/>
    </location>
</feature>